<gene>
    <name evidence="5" type="ORF">FH5T_07670</name>
    <name evidence="6" type="ORF">SAMN05444285_10381</name>
</gene>
<keyword evidence="3" id="KW-0804">Transcription</keyword>
<dbReference type="SUPFAM" id="SSF54909">
    <property type="entry name" value="Dimeric alpha+beta barrel"/>
    <property type="match status" value="1"/>
</dbReference>
<keyword evidence="2" id="KW-0238">DNA-binding</keyword>
<sequence>MSVKTEKSSVGFPDHTDLAILEILQNDSSLTTKEVASKVNLSPTPVFERIKRLEKNGYIKKYCAVLDAEKLSRGFVVICNVRLKHHSKELGKKFTEAIMPIEEITECYNISGDYDFMLKIHVESMQRYQDFVLNTLGEIDSIGNLQSLFVMGEIKNSYAIPLNEK</sequence>
<dbReference type="InterPro" id="IPR019887">
    <property type="entry name" value="Tscrpt_reg_AsnC/Lrp_C"/>
</dbReference>
<evidence type="ECO:0000256" key="2">
    <source>
        <dbReference type="ARBA" id="ARBA00023125"/>
    </source>
</evidence>
<dbReference type="SUPFAM" id="SSF46785">
    <property type="entry name" value="Winged helix' DNA-binding domain"/>
    <property type="match status" value="1"/>
</dbReference>
<dbReference type="EMBL" id="CP007451">
    <property type="protein sequence ID" value="AHW59510.1"/>
    <property type="molecule type" value="Genomic_DNA"/>
</dbReference>
<evidence type="ECO:0000313" key="5">
    <source>
        <dbReference type="EMBL" id="AHW59510.1"/>
    </source>
</evidence>
<dbReference type="Gene3D" id="1.10.10.10">
    <property type="entry name" value="Winged helix-like DNA-binding domain superfamily/Winged helix DNA-binding domain"/>
    <property type="match status" value="1"/>
</dbReference>
<dbReference type="KEGG" id="dori:FH5T_07670"/>
<dbReference type="GO" id="GO:0043200">
    <property type="term" value="P:response to amino acid"/>
    <property type="evidence" value="ECO:0007669"/>
    <property type="project" value="TreeGrafter"/>
</dbReference>
<dbReference type="RefSeq" id="WP_051567698.1">
    <property type="nucleotide sequence ID" value="NZ_CAXXJF010000003.1"/>
</dbReference>
<dbReference type="PROSITE" id="PS00519">
    <property type="entry name" value="HTH_ASNC_1"/>
    <property type="match status" value="1"/>
</dbReference>
<feature type="domain" description="HTH asnC-type" evidence="4">
    <location>
        <begin position="13"/>
        <end position="76"/>
    </location>
</feature>
<evidence type="ECO:0000313" key="8">
    <source>
        <dbReference type="Proteomes" id="UP000181981"/>
    </source>
</evidence>
<dbReference type="PANTHER" id="PTHR30154">
    <property type="entry name" value="LEUCINE-RESPONSIVE REGULATORY PROTEIN"/>
    <property type="match status" value="1"/>
</dbReference>
<dbReference type="GO" id="GO:0006355">
    <property type="term" value="P:regulation of DNA-templated transcription"/>
    <property type="evidence" value="ECO:0007669"/>
    <property type="project" value="UniProtKB-ARBA"/>
</dbReference>
<reference evidence="5 7" key="1">
    <citation type="submission" date="2014-03" db="EMBL/GenBank/DDBJ databases">
        <title>Complete genome sequence of a deeply braunched marine Bacteroidia bacterium Draconibacterium orientale type strain FH5T.</title>
        <authorList>
            <person name="Li X."/>
            <person name="Wang X."/>
            <person name="Xie Z."/>
            <person name="Du Z."/>
            <person name="Chen G."/>
        </authorList>
    </citation>
    <scope>NUCLEOTIDE SEQUENCE [LARGE SCALE GENOMIC DNA]</scope>
    <source>
        <strain evidence="5 7">FH5</strain>
    </source>
</reference>
<proteinExistence type="predicted"/>
<dbReference type="PROSITE" id="PS50956">
    <property type="entry name" value="HTH_ASNC_2"/>
    <property type="match status" value="1"/>
</dbReference>
<dbReference type="InterPro" id="IPR011008">
    <property type="entry name" value="Dimeric_a/b-barrel"/>
</dbReference>
<dbReference type="CDD" id="cd00090">
    <property type="entry name" value="HTH_ARSR"/>
    <property type="match status" value="1"/>
</dbReference>
<dbReference type="AlphaFoldDB" id="X5DWC6"/>
<dbReference type="InterPro" id="IPR036388">
    <property type="entry name" value="WH-like_DNA-bd_sf"/>
</dbReference>
<dbReference type="Proteomes" id="UP000181981">
    <property type="component" value="Unassembled WGS sequence"/>
</dbReference>
<dbReference type="SMART" id="SM00344">
    <property type="entry name" value="HTH_ASNC"/>
    <property type="match status" value="1"/>
</dbReference>
<reference evidence="6 8" key="2">
    <citation type="submission" date="2016-10" db="EMBL/GenBank/DDBJ databases">
        <authorList>
            <person name="de Groot N.N."/>
        </authorList>
    </citation>
    <scope>NUCLEOTIDE SEQUENCE [LARGE SCALE GENOMIC DNA]</scope>
    <source>
        <strain evidence="6 8">DSM 25947</strain>
    </source>
</reference>
<dbReference type="GO" id="GO:0043565">
    <property type="term" value="F:sequence-specific DNA binding"/>
    <property type="evidence" value="ECO:0007669"/>
    <property type="project" value="InterPro"/>
</dbReference>
<dbReference type="Pfam" id="PF01037">
    <property type="entry name" value="AsnC_trans_reg"/>
    <property type="match status" value="1"/>
</dbReference>
<dbReference type="Proteomes" id="UP000023772">
    <property type="component" value="Chromosome"/>
</dbReference>
<keyword evidence="1" id="KW-0805">Transcription regulation</keyword>
<dbReference type="PANTHER" id="PTHR30154:SF34">
    <property type="entry name" value="TRANSCRIPTIONAL REGULATOR AZLB"/>
    <property type="match status" value="1"/>
</dbReference>
<name>X5DWC6_9BACT</name>
<dbReference type="InterPro" id="IPR011991">
    <property type="entry name" value="ArsR-like_HTH"/>
</dbReference>
<organism evidence="6 8">
    <name type="scientific">Draconibacterium orientale</name>
    <dbReference type="NCBI Taxonomy" id="1168034"/>
    <lineage>
        <taxon>Bacteria</taxon>
        <taxon>Pseudomonadati</taxon>
        <taxon>Bacteroidota</taxon>
        <taxon>Bacteroidia</taxon>
        <taxon>Marinilabiliales</taxon>
        <taxon>Prolixibacteraceae</taxon>
        <taxon>Draconibacterium</taxon>
    </lineage>
</organism>
<dbReference type="HOGENOM" id="CLU_091233_0_0_10"/>
<evidence type="ECO:0000256" key="1">
    <source>
        <dbReference type="ARBA" id="ARBA00023015"/>
    </source>
</evidence>
<dbReference type="InterPro" id="IPR000485">
    <property type="entry name" value="AsnC-type_HTH_dom"/>
</dbReference>
<evidence type="ECO:0000313" key="6">
    <source>
        <dbReference type="EMBL" id="SES90121.1"/>
    </source>
</evidence>
<dbReference type="Gene3D" id="3.30.70.920">
    <property type="match status" value="1"/>
</dbReference>
<dbReference type="InterPro" id="IPR019888">
    <property type="entry name" value="Tscrpt_reg_AsnC-like"/>
</dbReference>
<evidence type="ECO:0000259" key="4">
    <source>
        <dbReference type="PROSITE" id="PS50956"/>
    </source>
</evidence>
<dbReference type="Pfam" id="PF13412">
    <property type="entry name" value="HTH_24"/>
    <property type="match status" value="1"/>
</dbReference>
<dbReference type="EMBL" id="FOHT01000003">
    <property type="protein sequence ID" value="SES90121.1"/>
    <property type="molecule type" value="Genomic_DNA"/>
</dbReference>
<dbReference type="InterPro" id="IPR019885">
    <property type="entry name" value="Tscrpt_reg_HTH_AsnC-type_CS"/>
</dbReference>
<keyword evidence="7" id="KW-1185">Reference proteome</keyword>
<protein>
    <submittedName>
        <fullName evidence="5 6">AsnC family transcriptional regulator</fullName>
    </submittedName>
</protein>
<evidence type="ECO:0000256" key="3">
    <source>
        <dbReference type="ARBA" id="ARBA00023163"/>
    </source>
</evidence>
<dbReference type="PRINTS" id="PR00033">
    <property type="entry name" value="HTHASNC"/>
</dbReference>
<evidence type="ECO:0000313" key="7">
    <source>
        <dbReference type="Proteomes" id="UP000023772"/>
    </source>
</evidence>
<dbReference type="STRING" id="1168034.FH5T_07670"/>
<dbReference type="InterPro" id="IPR036390">
    <property type="entry name" value="WH_DNA-bd_sf"/>
</dbReference>
<dbReference type="eggNOG" id="COG1522">
    <property type="taxonomic scope" value="Bacteria"/>
</dbReference>
<dbReference type="GO" id="GO:0005829">
    <property type="term" value="C:cytosol"/>
    <property type="evidence" value="ECO:0007669"/>
    <property type="project" value="TreeGrafter"/>
</dbReference>
<dbReference type="OrthoDB" id="1094536at2"/>
<accession>X5DWC6</accession>